<evidence type="ECO:0000256" key="1">
    <source>
        <dbReference type="SAM" id="SignalP"/>
    </source>
</evidence>
<accession>A0A9J7BVM7</accession>
<dbReference type="PANTHER" id="PTHR34406">
    <property type="entry name" value="PROTEIN YCEI"/>
    <property type="match status" value="1"/>
</dbReference>
<dbReference type="InterPro" id="IPR007372">
    <property type="entry name" value="Lipid/polyisoprenoid-bd_YceI"/>
</dbReference>
<dbReference type="SMART" id="SM00867">
    <property type="entry name" value="YceI"/>
    <property type="match status" value="1"/>
</dbReference>
<dbReference type="EMBL" id="CP093313">
    <property type="protein sequence ID" value="UWZ86924.1"/>
    <property type="molecule type" value="Genomic_DNA"/>
</dbReference>
<evidence type="ECO:0000259" key="2">
    <source>
        <dbReference type="SMART" id="SM00867"/>
    </source>
</evidence>
<gene>
    <name evidence="3" type="ORF">MOP44_13470</name>
</gene>
<feature type="signal peptide" evidence="1">
    <location>
        <begin position="1"/>
        <end position="20"/>
    </location>
</feature>
<dbReference type="Proteomes" id="UP001059380">
    <property type="component" value="Chromosome"/>
</dbReference>
<feature type="domain" description="Lipid/polyisoprenoid-binding YceI-like" evidence="2">
    <location>
        <begin position="24"/>
        <end position="189"/>
    </location>
</feature>
<organism evidence="3 4">
    <name type="scientific">Occallatibacter riparius</name>
    <dbReference type="NCBI Taxonomy" id="1002689"/>
    <lineage>
        <taxon>Bacteria</taxon>
        <taxon>Pseudomonadati</taxon>
        <taxon>Acidobacteriota</taxon>
        <taxon>Terriglobia</taxon>
        <taxon>Terriglobales</taxon>
        <taxon>Acidobacteriaceae</taxon>
        <taxon>Occallatibacter</taxon>
    </lineage>
</organism>
<dbReference type="PANTHER" id="PTHR34406:SF1">
    <property type="entry name" value="PROTEIN YCEI"/>
    <property type="match status" value="1"/>
</dbReference>
<dbReference type="AlphaFoldDB" id="A0A9J7BVM7"/>
<reference evidence="3" key="1">
    <citation type="submission" date="2021-04" db="EMBL/GenBank/DDBJ databases">
        <title>Phylogenetic analysis of Acidobacteriaceae.</title>
        <authorList>
            <person name="Qiu L."/>
            <person name="Zhang Q."/>
        </authorList>
    </citation>
    <scope>NUCLEOTIDE SEQUENCE</scope>
    <source>
        <strain evidence="3">DSM 25168</strain>
    </source>
</reference>
<name>A0A9J7BVM7_9BACT</name>
<keyword evidence="4" id="KW-1185">Reference proteome</keyword>
<dbReference type="Gene3D" id="2.40.128.110">
    <property type="entry name" value="Lipid/polyisoprenoid-binding, YceI-like"/>
    <property type="match status" value="1"/>
</dbReference>
<evidence type="ECO:0000313" key="3">
    <source>
        <dbReference type="EMBL" id="UWZ86924.1"/>
    </source>
</evidence>
<sequence length="191" mass="20068">MHRLALTLGALALAAPFAAAQTSTWNIDPMHSSVNFTVKHLTLSNVNGHFGGLKGAITLNDSDITKSTVSVTIDTTTIDTGVQPRDNDLKSPNYFDVAQFPTATFTSTSVSGSAGHLTVNGNLTLHGVTRPVTLEVDGPAGPIPGMDKKPHAGYSATTTLKRKDFGIGAKTPDNIVSDEIKLTIDLDVAKQ</sequence>
<dbReference type="RefSeq" id="WP_260796563.1">
    <property type="nucleotide sequence ID" value="NZ_CP093313.1"/>
</dbReference>
<keyword evidence="1" id="KW-0732">Signal</keyword>
<dbReference type="Pfam" id="PF04264">
    <property type="entry name" value="YceI"/>
    <property type="match status" value="1"/>
</dbReference>
<protein>
    <submittedName>
        <fullName evidence="3">YceI family protein</fullName>
    </submittedName>
</protein>
<evidence type="ECO:0000313" key="4">
    <source>
        <dbReference type="Proteomes" id="UP001059380"/>
    </source>
</evidence>
<dbReference type="InterPro" id="IPR036761">
    <property type="entry name" value="TTHA0802/YceI-like_sf"/>
</dbReference>
<feature type="chain" id="PRO_5039917765" evidence="1">
    <location>
        <begin position="21"/>
        <end position="191"/>
    </location>
</feature>
<dbReference type="SUPFAM" id="SSF101874">
    <property type="entry name" value="YceI-like"/>
    <property type="match status" value="1"/>
</dbReference>
<dbReference type="KEGG" id="orp:MOP44_13470"/>
<proteinExistence type="predicted"/>